<sequence length="257" mass="28591">MRFNTAIPILAFAAPINAFHVGSITTNPTGYPSRRPASSMFFPDVDRLFREMDEMMEDSFVQLSRPSMLAQYPQAQGMGLSQPLGFDVTQDDKEFKVTMNLGDVQVNDVDLQLDSDGRVLRLKGNKVQEEGGMKIQSSFEKAILLHPEVDSEKISATYNGGLLSIVAPKVFEEEVEEEKKKPKKIDIHVSEAKPDDVKVKAVADTHHAADHDELPSAPTRLAVETMKNERVETKKSGSDAAGQESPEKKWPARDFPY</sequence>
<dbReference type="InterPro" id="IPR002068">
    <property type="entry name" value="A-crystallin/Hsp20_dom"/>
</dbReference>
<feature type="compositionally biased region" description="Basic and acidic residues" evidence="3">
    <location>
        <begin position="226"/>
        <end position="237"/>
    </location>
</feature>
<keyword evidence="7" id="KW-1185">Reference proteome</keyword>
<feature type="chain" id="PRO_5044764888" description="SHSP domain-containing protein" evidence="4">
    <location>
        <begin position="19"/>
        <end position="257"/>
    </location>
</feature>
<dbReference type="Pfam" id="PF00011">
    <property type="entry name" value="HSP20"/>
    <property type="match status" value="1"/>
</dbReference>
<feature type="domain" description="SHSP" evidence="5">
    <location>
        <begin position="75"/>
        <end position="190"/>
    </location>
</feature>
<evidence type="ECO:0000313" key="6">
    <source>
        <dbReference type="EMBL" id="KAL3800734.1"/>
    </source>
</evidence>
<evidence type="ECO:0000259" key="5">
    <source>
        <dbReference type="PROSITE" id="PS01031"/>
    </source>
</evidence>
<feature type="signal peptide" evidence="4">
    <location>
        <begin position="1"/>
        <end position="18"/>
    </location>
</feature>
<evidence type="ECO:0000256" key="2">
    <source>
        <dbReference type="RuleBase" id="RU003616"/>
    </source>
</evidence>
<evidence type="ECO:0000256" key="1">
    <source>
        <dbReference type="PROSITE-ProRule" id="PRU00285"/>
    </source>
</evidence>
<evidence type="ECO:0000313" key="7">
    <source>
        <dbReference type="Proteomes" id="UP001530400"/>
    </source>
</evidence>
<dbReference type="Gene3D" id="2.60.40.790">
    <property type="match status" value="1"/>
</dbReference>
<keyword evidence="4" id="KW-0732">Signal</keyword>
<accession>A0ABD3QKM9</accession>
<dbReference type="PROSITE" id="PS01031">
    <property type="entry name" value="SHSP"/>
    <property type="match status" value="1"/>
</dbReference>
<comment type="caution">
    <text evidence="6">The sequence shown here is derived from an EMBL/GenBank/DDBJ whole genome shotgun (WGS) entry which is preliminary data.</text>
</comment>
<feature type="compositionally biased region" description="Basic and acidic residues" evidence="3">
    <location>
        <begin position="245"/>
        <end position="257"/>
    </location>
</feature>
<protein>
    <recommendedName>
        <fullName evidence="5">SHSP domain-containing protein</fullName>
    </recommendedName>
</protein>
<dbReference type="AlphaFoldDB" id="A0ABD3QKM9"/>
<dbReference type="EMBL" id="JALLPJ020000155">
    <property type="protein sequence ID" value="KAL3800734.1"/>
    <property type="molecule type" value="Genomic_DNA"/>
</dbReference>
<proteinExistence type="inferred from homology"/>
<dbReference type="CDD" id="cd00298">
    <property type="entry name" value="ACD_sHsps_p23-like"/>
    <property type="match status" value="1"/>
</dbReference>
<evidence type="ECO:0000256" key="4">
    <source>
        <dbReference type="SAM" id="SignalP"/>
    </source>
</evidence>
<reference evidence="6 7" key="1">
    <citation type="submission" date="2024-10" db="EMBL/GenBank/DDBJ databases">
        <title>Updated reference genomes for cyclostephanoid diatoms.</title>
        <authorList>
            <person name="Roberts W.R."/>
            <person name="Alverson A.J."/>
        </authorList>
    </citation>
    <scope>NUCLEOTIDE SEQUENCE [LARGE SCALE GENOMIC DNA]</scope>
    <source>
        <strain evidence="6 7">AJA010-31</strain>
    </source>
</reference>
<name>A0ABD3QKM9_9STRA</name>
<dbReference type="Proteomes" id="UP001530400">
    <property type="component" value="Unassembled WGS sequence"/>
</dbReference>
<evidence type="ECO:0000256" key="3">
    <source>
        <dbReference type="SAM" id="MobiDB-lite"/>
    </source>
</evidence>
<comment type="similarity">
    <text evidence="1 2">Belongs to the small heat shock protein (HSP20) family.</text>
</comment>
<dbReference type="SUPFAM" id="SSF49764">
    <property type="entry name" value="HSP20-like chaperones"/>
    <property type="match status" value="1"/>
</dbReference>
<organism evidence="6 7">
    <name type="scientific">Cyclotella atomus</name>
    <dbReference type="NCBI Taxonomy" id="382360"/>
    <lineage>
        <taxon>Eukaryota</taxon>
        <taxon>Sar</taxon>
        <taxon>Stramenopiles</taxon>
        <taxon>Ochrophyta</taxon>
        <taxon>Bacillariophyta</taxon>
        <taxon>Coscinodiscophyceae</taxon>
        <taxon>Thalassiosirophycidae</taxon>
        <taxon>Stephanodiscales</taxon>
        <taxon>Stephanodiscaceae</taxon>
        <taxon>Cyclotella</taxon>
    </lineage>
</organism>
<feature type="region of interest" description="Disordered" evidence="3">
    <location>
        <begin position="225"/>
        <end position="257"/>
    </location>
</feature>
<gene>
    <name evidence="6" type="ORF">ACHAWO_013276</name>
</gene>
<dbReference type="InterPro" id="IPR008978">
    <property type="entry name" value="HSP20-like_chaperone"/>
</dbReference>